<organism evidence="2 3">
    <name type="scientific">Drosophila suzukii</name>
    <name type="common">Spotted-wing drosophila fruit fly</name>
    <dbReference type="NCBI Taxonomy" id="28584"/>
    <lineage>
        <taxon>Eukaryota</taxon>
        <taxon>Metazoa</taxon>
        <taxon>Ecdysozoa</taxon>
        <taxon>Arthropoda</taxon>
        <taxon>Hexapoda</taxon>
        <taxon>Insecta</taxon>
        <taxon>Pterygota</taxon>
        <taxon>Neoptera</taxon>
        <taxon>Endopterygota</taxon>
        <taxon>Diptera</taxon>
        <taxon>Brachycera</taxon>
        <taxon>Muscomorpha</taxon>
        <taxon>Ephydroidea</taxon>
        <taxon>Drosophilidae</taxon>
        <taxon>Drosophila</taxon>
        <taxon>Sophophora</taxon>
    </lineage>
</organism>
<keyword evidence="2" id="KW-1185">Reference proteome</keyword>
<sequence>MKLIAVVVIACILFIGFTEGAGTKDCGCQVCGPAGKACQGCPERIPLCQDLLNTIQTLQKKVRQCVCGIPTWML</sequence>
<evidence type="ECO:0000256" key="1">
    <source>
        <dbReference type="SAM" id="SignalP"/>
    </source>
</evidence>
<evidence type="ECO:0000313" key="2">
    <source>
        <dbReference type="Proteomes" id="UP001652628"/>
    </source>
</evidence>
<accession>A0AB39Z009</accession>
<feature type="chain" id="PRO_5045020758" evidence="1">
    <location>
        <begin position="21"/>
        <end position="74"/>
    </location>
</feature>
<proteinExistence type="predicted"/>
<evidence type="ECO:0000313" key="4">
    <source>
        <dbReference type="RefSeq" id="XP_070851688.1"/>
    </source>
</evidence>
<gene>
    <name evidence="3 4" type="primary">LOC108006355</name>
</gene>
<dbReference type="RefSeq" id="XP_016925365.3">
    <property type="nucleotide sequence ID" value="XM_017069876.4"/>
</dbReference>
<feature type="signal peptide" evidence="1">
    <location>
        <begin position="1"/>
        <end position="20"/>
    </location>
</feature>
<dbReference type="AlphaFoldDB" id="A0AB39Z009"/>
<protein>
    <submittedName>
        <fullName evidence="3 4">Salivary glue protein Sgs-7</fullName>
    </submittedName>
</protein>
<keyword evidence="1" id="KW-0732">Signal</keyword>
<dbReference type="RefSeq" id="XP_070851688.1">
    <property type="nucleotide sequence ID" value="XM_070995587.1"/>
</dbReference>
<name>A0AB39Z009_DROSZ</name>
<dbReference type="GeneID" id="108006355"/>
<dbReference type="Proteomes" id="UP001652628">
    <property type="component" value="Chromosome 3"/>
</dbReference>
<reference evidence="3 4" key="1">
    <citation type="submission" date="2025-05" db="UniProtKB">
        <authorList>
            <consortium name="RefSeq"/>
        </authorList>
    </citation>
    <scope>IDENTIFICATION</scope>
</reference>
<evidence type="ECO:0000313" key="3">
    <source>
        <dbReference type="RefSeq" id="XP_016925365.3"/>
    </source>
</evidence>